<protein>
    <submittedName>
        <fullName evidence="2">Uncharacterized protein</fullName>
    </submittedName>
</protein>
<gene>
    <name evidence="2" type="ORF">LCGC14_1708990</name>
</gene>
<evidence type="ECO:0000256" key="1">
    <source>
        <dbReference type="SAM" id="Phobius"/>
    </source>
</evidence>
<reference evidence="2" key="1">
    <citation type="journal article" date="2015" name="Nature">
        <title>Complex archaea that bridge the gap between prokaryotes and eukaryotes.</title>
        <authorList>
            <person name="Spang A."/>
            <person name="Saw J.H."/>
            <person name="Jorgensen S.L."/>
            <person name="Zaremba-Niedzwiedzka K."/>
            <person name="Martijn J."/>
            <person name="Lind A.E."/>
            <person name="van Eijk R."/>
            <person name="Schleper C."/>
            <person name="Guy L."/>
            <person name="Ettema T.J."/>
        </authorList>
    </citation>
    <scope>NUCLEOTIDE SEQUENCE</scope>
</reference>
<comment type="caution">
    <text evidence="2">The sequence shown here is derived from an EMBL/GenBank/DDBJ whole genome shotgun (WGS) entry which is preliminary data.</text>
</comment>
<accession>A0A0F9HGB0</accession>
<dbReference type="AlphaFoldDB" id="A0A0F9HGB0"/>
<feature type="transmembrane region" description="Helical" evidence="1">
    <location>
        <begin position="34"/>
        <end position="51"/>
    </location>
</feature>
<feature type="transmembrane region" description="Helical" evidence="1">
    <location>
        <begin position="6"/>
        <end position="22"/>
    </location>
</feature>
<sequence>MPEALIGFILAWGFLTMVLSFLRPIHLTKYAKEIIGMAWMPVIMSLIWLLVELLKCF</sequence>
<evidence type="ECO:0000313" key="2">
    <source>
        <dbReference type="EMBL" id="KKM14152.1"/>
    </source>
</evidence>
<name>A0A0F9HGB0_9ZZZZ</name>
<keyword evidence="1" id="KW-0812">Transmembrane</keyword>
<keyword evidence="1" id="KW-0472">Membrane</keyword>
<keyword evidence="1" id="KW-1133">Transmembrane helix</keyword>
<dbReference type="EMBL" id="LAZR01015217">
    <property type="protein sequence ID" value="KKM14152.1"/>
    <property type="molecule type" value="Genomic_DNA"/>
</dbReference>
<proteinExistence type="predicted"/>
<organism evidence="2">
    <name type="scientific">marine sediment metagenome</name>
    <dbReference type="NCBI Taxonomy" id="412755"/>
    <lineage>
        <taxon>unclassified sequences</taxon>
        <taxon>metagenomes</taxon>
        <taxon>ecological metagenomes</taxon>
    </lineage>
</organism>